<protein>
    <submittedName>
        <fullName evidence="3">Allophanate hydrolase</fullName>
        <ecNumber evidence="3">3.5.1.54</ecNumber>
    </submittedName>
</protein>
<dbReference type="NCBIfam" id="NF006043">
    <property type="entry name" value="PRK08186.1"/>
    <property type="match status" value="1"/>
</dbReference>
<accession>A0A846N1Y7</accession>
<sequence length="595" mass="62039">MQAITLAGLKATYAKGTRVSDVMAEVLRRIDSYKDPAVWISRASSEAVMARSAALDADPSARALSLFGVPFAVKDNIDCAGFPTTAGCPSFAYAPSENATVVEKLLAAGAILLGKTNLDQFATGLVGTRSPYGAPRSVYDTRYISGGSSSGSAVAVAAGLAAFALGTDTAGSGRVPAAFNNIVGLKPTRGRLSARGVVPACRSLDCVSIFANTVGDAAIIAAVAEGFDAADPFSRPMPAVLAPPDAFRFGVLPVASRDFLGDVGCAALYDAAIARLVSCGGTPVEFDYAPFRDAAELLYDGAWVAERTAAVGDFLDAHESGLDPVVKAIVASGRRFSAVDAFTGSYRLAECRNRADAEWEKMDLMLLPTAAVHYTLDEITADPIRRNSHLGRFTNWVNLLDASAIAVPAGFRDNGLPFGITLLAPAGGEVGLTNLAQRFHAASATGAGLSRTPVTVEPLSLLDKGVDLFVVGAHLSDMPLNKELRDLKARFVTAAQTAPDYELYALANTTPPKPGMVRAPSADAASIAGEVWRLTPEAFGRFVAKIPTPLGIGKIHLSDGSEVSGFLCEPIALQGARNITSFGGWRAFIASMTSI</sequence>
<dbReference type="GO" id="GO:0004039">
    <property type="term" value="F:allophanate hydrolase activity"/>
    <property type="evidence" value="ECO:0007669"/>
    <property type="project" value="UniProtKB-EC"/>
</dbReference>
<feature type="domain" description="Amidase" evidence="1">
    <location>
        <begin position="22"/>
        <end position="430"/>
    </location>
</feature>
<feature type="domain" description="Allophanate hydrolase C-terminal" evidence="2">
    <location>
        <begin position="466"/>
        <end position="590"/>
    </location>
</feature>
<dbReference type="AlphaFoldDB" id="A0A846N1Y7"/>
<name>A0A846N1Y7_9PROT</name>
<dbReference type="Proteomes" id="UP000570514">
    <property type="component" value="Unassembled WGS sequence"/>
</dbReference>
<dbReference type="EMBL" id="JAASRM010000001">
    <property type="protein sequence ID" value="NIK89509.1"/>
    <property type="molecule type" value="Genomic_DNA"/>
</dbReference>
<gene>
    <name evidence="3" type="ORF">FHS83_002827</name>
</gene>
<evidence type="ECO:0000259" key="1">
    <source>
        <dbReference type="Pfam" id="PF01425"/>
    </source>
</evidence>
<reference evidence="3 4" key="1">
    <citation type="submission" date="2020-03" db="EMBL/GenBank/DDBJ databases">
        <title>Genomic Encyclopedia of Type Strains, Phase IV (KMG-IV): sequencing the most valuable type-strain genomes for metagenomic binning, comparative biology and taxonomic classification.</title>
        <authorList>
            <person name="Goeker M."/>
        </authorList>
    </citation>
    <scope>NUCLEOTIDE SEQUENCE [LARGE SCALE GENOMIC DNA]</scope>
    <source>
        <strain evidence="3 4">DSM 19867</strain>
    </source>
</reference>
<dbReference type="Gene3D" id="3.10.490.10">
    <property type="entry name" value="Gamma-glutamyl cyclotransferase-like"/>
    <property type="match status" value="1"/>
</dbReference>
<dbReference type="SUPFAM" id="SSF75304">
    <property type="entry name" value="Amidase signature (AS) enzymes"/>
    <property type="match status" value="1"/>
</dbReference>
<dbReference type="PANTHER" id="PTHR11895">
    <property type="entry name" value="TRANSAMIDASE"/>
    <property type="match status" value="1"/>
</dbReference>
<dbReference type="EC" id="3.5.1.54" evidence="3"/>
<organism evidence="3 4">
    <name type="scientific">Rhizomicrobium palustre</name>
    <dbReference type="NCBI Taxonomy" id="189966"/>
    <lineage>
        <taxon>Bacteria</taxon>
        <taxon>Pseudomonadati</taxon>
        <taxon>Pseudomonadota</taxon>
        <taxon>Alphaproteobacteria</taxon>
        <taxon>Micropepsales</taxon>
        <taxon>Micropepsaceae</taxon>
        <taxon>Rhizomicrobium</taxon>
    </lineage>
</organism>
<evidence type="ECO:0000313" key="3">
    <source>
        <dbReference type="EMBL" id="NIK89509.1"/>
    </source>
</evidence>
<dbReference type="RefSeq" id="WP_208414784.1">
    <property type="nucleotide sequence ID" value="NZ_BAAADC010000001.1"/>
</dbReference>
<dbReference type="InterPro" id="IPR000120">
    <property type="entry name" value="Amidase"/>
</dbReference>
<keyword evidence="3" id="KW-0378">Hydrolase</keyword>
<dbReference type="InterPro" id="IPR036928">
    <property type="entry name" value="AS_sf"/>
</dbReference>
<dbReference type="Pfam" id="PF01425">
    <property type="entry name" value="Amidase"/>
    <property type="match status" value="1"/>
</dbReference>
<dbReference type="InterPro" id="IPR014085">
    <property type="entry name" value="Allophanate_hydrolase"/>
</dbReference>
<dbReference type="NCBIfam" id="TIGR02713">
    <property type="entry name" value="allophanate_hyd"/>
    <property type="match status" value="1"/>
</dbReference>
<dbReference type="Gene3D" id="3.90.1300.10">
    <property type="entry name" value="Amidase signature (AS) domain"/>
    <property type="match status" value="1"/>
</dbReference>
<proteinExistence type="predicted"/>
<evidence type="ECO:0000259" key="2">
    <source>
        <dbReference type="Pfam" id="PF21986"/>
    </source>
</evidence>
<dbReference type="InterPro" id="IPR023631">
    <property type="entry name" value="Amidase_dom"/>
</dbReference>
<dbReference type="Pfam" id="PF21986">
    <property type="entry name" value="AH_C"/>
    <property type="match status" value="1"/>
</dbReference>
<dbReference type="PANTHER" id="PTHR11895:SF169">
    <property type="entry name" value="GLUTAMYL-TRNA(GLN) AMIDOTRANSFERASE"/>
    <property type="match status" value="1"/>
</dbReference>
<keyword evidence="4" id="KW-1185">Reference proteome</keyword>
<comment type="caution">
    <text evidence="3">The sequence shown here is derived from an EMBL/GenBank/DDBJ whole genome shotgun (WGS) entry which is preliminary data.</text>
</comment>
<dbReference type="InterPro" id="IPR053844">
    <property type="entry name" value="AH_C"/>
</dbReference>
<evidence type="ECO:0000313" key="4">
    <source>
        <dbReference type="Proteomes" id="UP000570514"/>
    </source>
</evidence>
<dbReference type="Gene3D" id="1.20.58.1700">
    <property type="match status" value="1"/>
</dbReference>